<dbReference type="Proteomes" id="UP000615026">
    <property type="component" value="Unassembled WGS sequence"/>
</dbReference>
<dbReference type="InterPro" id="IPR000073">
    <property type="entry name" value="AB_hydrolase_1"/>
</dbReference>
<dbReference type="EMBL" id="JADEXP010000237">
    <property type="protein sequence ID" value="MBE9069114.1"/>
    <property type="molecule type" value="Genomic_DNA"/>
</dbReference>
<accession>A0A929FBL6</accession>
<dbReference type="RefSeq" id="WP_193995032.1">
    <property type="nucleotide sequence ID" value="NZ_JADEXP010000237.1"/>
</dbReference>
<proteinExistence type="predicted"/>
<protein>
    <submittedName>
        <fullName evidence="3">Alpha/beta fold hydrolase</fullName>
    </submittedName>
</protein>
<gene>
    <name evidence="3" type="ORF">IQ260_20925</name>
</gene>
<keyword evidence="3" id="KW-0378">Hydrolase</keyword>
<evidence type="ECO:0000259" key="2">
    <source>
        <dbReference type="Pfam" id="PF12697"/>
    </source>
</evidence>
<evidence type="ECO:0000256" key="1">
    <source>
        <dbReference type="ARBA" id="ARBA00023239"/>
    </source>
</evidence>
<dbReference type="GO" id="GO:0016787">
    <property type="term" value="F:hydrolase activity"/>
    <property type="evidence" value="ECO:0007669"/>
    <property type="project" value="UniProtKB-KW"/>
</dbReference>
<dbReference type="Gene3D" id="3.40.50.1820">
    <property type="entry name" value="alpha/beta hydrolase"/>
    <property type="match status" value="1"/>
</dbReference>
<dbReference type="SUPFAM" id="SSF53474">
    <property type="entry name" value="alpha/beta-Hydrolases"/>
    <property type="match status" value="1"/>
</dbReference>
<dbReference type="Pfam" id="PF12697">
    <property type="entry name" value="Abhydrolase_6"/>
    <property type="match status" value="1"/>
</dbReference>
<organism evidence="3 4">
    <name type="scientific">Leptolyngbya cf. ectocarpi LEGE 11479</name>
    <dbReference type="NCBI Taxonomy" id="1828722"/>
    <lineage>
        <taxon>Bacteria</taxon>
        <taxon>Bacillati</taxon>
        <taxon>Cyanobacteriota</taxon>
        <taxon>Cyanophyceae</taxon>
        <taxon>Leptolyngbyales</taxon>
        <taxon>Leptolyngbyaceae</taxon>
        <taxon>Leptolyngbya group</taxon>
        <taxon>Leptolyngbya</taxon>
    </lineage>
</organism>
<sequence length="241" mass="26890">MRILWCLHGNLQQPTVWDSLTERLATPTLQVKSLSLWDSPADSCWAWADTFCQHVSATTSKTAAETQNYLLGYSLGGRLALHGLLTQPDLWAGAIIVSADPGTADVQQKERCLKRDRTWANRFLTESWQPLLTEWDALSVFCDRPCLTPRPESAFDRQKIAHAFEAYSKGHMDDLTHSLKALALPITYITGSDDQRYGGLGQTLQAKCPSLTHRQIADAGHRVPWEQPDAFLSILMNALGL</sequence>
<keyword evidence="1" id="KW-0456">Lyase</keyword>
<dbReference type="PANTHER" id="PTHR42916">
    <property type="entry name" value="2-SUCCINYL-5-ENOLPYRUVYL-6-HYDROXY-3-CYCLOHEXENE-1-CARBOXYLATE SYNTHASE"/>
    <property type="match status" value="1"/>
</dbReference>
<dbReference type="AlphaFoldDB" id="A0A929FBL6"/>
<evidence type="ECO:0000313" key="3">
    <source>
        <dbReference type="EMBL" id="MBE9069114.1"/>
    </source>
</evidence>
<keyword evidence="4" id="KW-1185">Reference proteome</keyword>
<dbReference type="InterPro" id="IPR029058">
    <property type="entry name" value="AB_hydrolase_fold"/>
</dbReference>
<comment type="caution">
    <text evidence="3">The sequence shown here is derived from an EMBL/GenBank/DDBJ whole genome shotgun (WGS) entry which is preliminary data.</text>
</comment>
<dbReference type="GO" id="GO:0016829">
    <property type="term" value="F:lyase activity"/>
    <property type="evidence" value="ECO:0007669"/>
    <property type="project" value="UniProtKB-KW"/>
</dbReference>
<dbReference type="PANTHER" id="PTHR42916:SF1">
    <property type="entry name" value="PROTEIN PHYLLO, CHLOROPLASTIC"/>
    <property type="match status" value="1"/>
</dbReference>
<evidence type="ECO:0000313" key="4">
    <source>
        <dbReference type="Proteomes" id="UP000615026"/>
    </source>
</evidence>
<feature type="domain" description="AB hydrolase-1" evidence="2">
    <location>
        <begin position="7"/>
        <end position="232"/>
    </location>
</feature>
<reference evidence="3" key="1">
    <citation type="submission" date="2020-10" db="EMBL/GenBank/DDBJ databases">
        <authorList>
            <person name="Castelo-Branco R."/>
            <person name="Eusebio N."/>
            <person name="Adriana R."/>
            <person name="Vieira A."/>
            <person name="Brugerolle De Fraissinette N."/>
            <person name="Rezende De Castro R."/>
            <person name="Schneider M.P."/>
            <person name="Vasconcelos V."/>
            <person name="Leao P.N."/>
        </authorList>
    </citation>
    <scope>NUCLEOTIDE SEQUENCE</scope>
    <source>
        <strain evidence="3">LEGE 11479</strain>
    </source>
</reference>
<name>A0A929FBL6_LEPEC</name>